<evidence type="ECO:0000256" key="1">
    <source>
        <dbReference type="ARBA" id="ARBA00004286"/>
    </source>
</evidence>
<dbReference type="InterPro" id="IPR015947">
    <property type="entry name" value="PUA-like_sf"/>
</dbReference>
<organism evidence="6">
    <name type="scientific">Selaginella moellendorffii</name>
    <name type="common">Spikemoss</name>
    <dbReference type="NCBI Taxonomy" id="88036"/>
    <lineage>
        <taxon>Eukaryota</taxon>
        <taxon>Viridiplantae</taxon>
        <taxon>Streptophyta</taxon>
        <taxon>Embryophyta</taxon>
        <taxon>Tracheophyta</taxon>
        <taxon>Lycopodiopsida</taxon>
        <taxon>Selaginellales</taxon>
        <taxon>Selaginellaceae</taxon>
        <taxon>Selaginella</taxon>
    </lineage>
</organism>
<evidence type="ECO:0000259" key="4">
    <source>
        <dbReference type="PROSITE" id="PS51015"/>
    </source>
</evidence>
<dbReference type="STRING" id="88036.D8RRY5"/>
<protein>
    <recommendedName>
        <fullName evidence="4">YDG domain-containing protein</fullName>
    </recommendedName>
</protein>
<dbReference type="InterPro" id="IPR003105">
    <property type="entry name" value="SRA_YDG"/>
</dbReference>
<evidence type="ECO:0000313" key="6">
    <source>
        <dbReference type="Proteomes" id="UP000001514"/>
    </source>
</evidence>
<dbReference type="OMA" id="TAKWYET"/>
<sequence length="158" mass="17296">GHVPGVEVFDVFSFRAELLIVGLHNHVQAGIGFLPESQSPLGRAIATSIILSGGYKDNRDNGDEFEYCGSGGNNAVSVRDEKARDQELTRGNLALANSVDLNIPVRVIRGRPSAFTPSRKEYRYDGLYDAVRCHKTEGANGCQVFKFLMRRCPGQPSL</sequence>
<dbReference type="InterPro" id="IPR036987">
    <property type="entry name" value="SRA-YDG_sf"/>
</dbReference>
<dbReference type="SMART" id="SM00466">
    <property type="entry name" value="SRA"/>
    <property type="match status" value="1"/>
</dbReference>
<dbReference type="GO" id="GO:0005694">
    <property type="term" value="C:chromosome"/>
    <property type="evidence" value="ECO:0007669"/>
    <property type="project" value="UniProtKB-SubCell"/>
</dbReference>
<name>D8RRY5_SELML</name>
<dbReference type="eggNOG" id="ENOG502S1J4">
    <property type="taxonomic scope" value="Eukaryota"/>
</dbReference>
<dbReference type="Proteomes" id="UP000001514">
    <property type="component" value="Unassembled WGS sequence"/>
</dbReference>
<evidence type="ECO:0000313" key="5">
    <source>
        <dbReference type="EMBL" id="EFJ24968.1"/>
    </source>
</evidence>
<dbReference type="GO" id="GO:0005634">
    <property type="term" value="C:nucleus"/>
    <property type="evidence" value="ECO:0007669"/>
    <property type="project" value="UniProtKB-SubCell"/>
</dbReference>
<reference evidence="5 6" key="1">
    <citation type="journal article" date="2011" name="Science">
        <title>The Selaginella genome identifies genetic changes associated with the evolution of vascular plants.</title>
        <authorList>
            <person name="Banks J.A."/>
            <person name="Nishiyama T."/>
            <person name="Hasebe M."/>
            <person name="Bowman J.L."/>
            <person name="Gribskov M."/>
            <person name="dePamphilis C."/>
            <person name="Albert V.A."/>
            <person name="Aono N."/>
            <person name="Aoyama T."/>
            <person name="Ambrose B.A."/>
            <person name="Ashton N.W."/>
            <person name="Axtell M.J."/>
            <person name="Barker E."/>
            <person name="Barker M.S."/>
            <person name="Bennetzen J.L."/>
            <person name="Bonawitz N.D."/>
            <person name="Chapple C."/>
            <person name="Cheng C."/>
            <person name="Correa L.G."/>
            <person name="Dacre M."/>
            <person name="DeBarry J."/>
            <person name="Dreyer I."/>
            <person name="Elias M."/>
            <person name="Engstrom E.M."/>
            <person name="Estelle M."/>
            <person name="Feng L."/>
            <person name="Finet C."/>
            <person name="Floyd S.K."/>
            <person name="Frommer W.B."/>
            <person name="Fujita T."/>
            <person name="Gramzow L."/>
            <person name="Gutensohn M."/>
            <person name="Harholt J."/>
            <person name="Hattori M."/>
            <person name="Heyl A."/>
            <person name="Hirai T."/>
            <person name="Hiwatashi Y."/>
            <person name="Ishikawa M."/>
            <person name="Iwata M."/>
            <person name="Karol K.G."/>
            <person name="Koehler B."/>
            <person name="Kolukisaoglu U."/>
            <person name="Kubo M."/>
            <person name="Kurata T."/>
            <person name="Lalonde S."/>
            <person name="Li K."/>
            <person name="Li Y."/>
            <person name="Litt A."/>
            <person name="Lyons E."/>
            <person name="Manning G."/>
            <person name="Maruyama T."/>
            <person name="Michael T.P."/>
            <person name="Mikami K."/>
            <person name="Miyazaki S."/>
            <person name="Morinaga S."/>
            <person name="Murata T."/>
            <person name="Mueller-Roeber B."/>
            <person name="Nelson D.R."/>
            <person name="Obara M."/>
            <person name="Oguri Y."/>
            <person name="Olmstead R.G."/>
            <person name="Onodera N."/>
            <person name="Petersen B.L."/>
            <person name="Pils B."/>
            <person name="Prigge M."/>
            <person name="Rensing S.A."/>
            <person name="Riano-Pachon D.M."/>
            <person name="Roberts A.W."/>
            <person name="Sato Y."/>
            <person name="Scheller H.V."/>
            <person name="Schulz B."/>
            <person name="Schulz C."/>
            <person name="Shakirov E.V."/>
            <person name="Shibagaki N."/>
            <person name="Shinohara N."/>
            <person name="Shippen D.E."/>
            <person name="Soerensen I."/>
            <person name="Sotooka R."/>
            <person name="Sugimoto N."/>
            <person name="Sugita M."/>
            <person name="Sumikawa N."/>
            <person name="Tanurdzic M."/>
            <person name="Theissen G."/>
            <person name="Ulvskov P."/>
            <person name="Wakazuki S."/>
            <person name="Weng J.K."/>
            <person name="Willats W.W."/>
            <person name="Wipf D."/>
            <person name="Wolf P.G."/>
            <person name="Yang L."/>
            <person name="Zimmer A.D."/>
            <person name="Zhu Q."/>
            <person name="Mitros T."/>
            <person name="Hellsten U."/>
            <person name="Loque D."/>
            <person name="Otillar R."/>
            <person name="Salamov A."/>
            <person name="Schmutz J."/>
            <person name="Shapiro H."/>
            <person name="Lindquist E."/>
            <person name="Lucas S."/>
            <person name="Rokhsar D."/>
            <person name="Grigoriev I.V."/>
        </authorList>
    </citation>
    <scope>NUCLEOTIDE SEQUENCE [LARGE SCALE GENOMIC DNA]</scope>
</reference>
<gene>
    <name evidence="5" type="ORF">SELMODRAFT_71422</name>
</gene>
<accession>D8RRY5</accession>
<dbReference type="Gene3D" id="2.30.280.10">
    <property type="entry name" value="SRA-YDG"/>
    <property type="match status" value="1"/>
</dbReference>
<dbReference type="Pfam" id="PF02182">
    <property type="entry name" value="SAD_SRA"/>
    <property type="match status" value="1"/>
</dbReference>
<feature type="domain" description="YDG" evidence="4">
    <location>
        <begin position="1"/>
        <end position="151"/>
    </location>
</feature>
<dbReference type="KEGG" id="smo:SELMODRAFT_71422"/>
<dbReference type="InterPro" id="IPR051357">
    <property type="entry name" value="H3K9_HMTase_SUVAR3-9"/>
</dbReference>
<keyword evidence="6" id="KW-1185">Reference proteome</keyword>
<comment type="subcellular location">
    <subcellularLocation>
        <location evidence="1">Chromosome</location>
    </subcellularLocation>
    <subcellularLocation>
        <location evidence="3">Nucleus</location>
    </subcellularLocation>
</comment>
<evidence type="ECO:0000256" key="2">
    <source>
        <dbReference type="ARBA" id="ARBA00023242"/>
    </source>
</evidence>
<dbReference type="OrthoDB" id="5792673at2759"/>
<dbReference type="AlphaFoldDB" id="D8RRY5"/>
<dbReference type="PANTHER" id="PTHR45660">
    <property type="entry name" value="HISTONE-LYSINE N-METHYLTRANSFERASE SETMAR"/>
    <property type="match status" value="1"/>
</dbReference>
<dbReference type="Gramene" id="EFJ24968">
    <property type="protein sequence ID" value="EFJ24968"/>
    <property type="gene ID" value="SELMODRAFT_71422"/>
</dbReference>
<dbReference type="PROSITE" id="PS51015">
    <property type="entry name" value="YDG"/>
    <property type="match status" value="1"/>
</dbReference>
<feature type="non-terminal residue" evidence="5">
    <location>
        <position position="1"/>
    </location>
</feature>
<evidence type="ECO:0000256" key="3">
    <source>
        <dbReference type="PROSITE-ProRule" id="PRU00358"/>
    </source>
</evidence>
<dbReference type="InParanoid" id="D8RRY5"/>
<dbReference type="SUPFAM" id="SSF88697">
    <property type="entry name" value="PUA domain-like"/>
    <property type="match status" value="1"/>
</dbReference>
<feature type="non-terminal residue" evidence="5">
    <location>
        <position position="158"/>
    </location>
</feature>
<keyword evidence="2 3" id="KW-0539">Nucleus</keyword>
<proteinExistence type="predicted"/>
<dbReference type="PANTHER" id="PTHR45660:SF13">
    <property type="entry name" value="HISTONE-LYSINE N-METHYLTRANSFERASE SETMAR"/>
    <property type="match status" value="1"/>
</dbReference>
<dbReference type="HOGENOM" id="CLU_090083_2_0_1"/>
<dbReference type="EMBL" id="GL377588">
    <property type="protein sequence ID" value="EFJ24968.1"/>
    <property type="molecule type" value="Genomic_DNA"/>
</dbReference>